<reference evidence="2" key="2">
    <citation type="submission" date="2015-01" db="EMBL/GenBank/DDBJ databases">
        <title>Evolutionary Origins and Diversification of the Mycorrhizal Mutualists.</title>
        <authorList>
            <consortium name="DOE Joint Genome Institute"/>
            <consortium name="Mycorrhizal Genomics Consortium"/>
            <person name="Kohler A."/>
            <person name="Kuo A."/>
            <person name="Nagy L.G."/>
            <person name="Floudas D."/>
            <person name="Copeland A."/>
            <person name="Barry K.W."/>
            <person name="Cichocki N."/>
            <person name="Veneault-Fourrey C."/>
            <person name="LaButti K."/>
            <person name="Lindquist E.A."/>
            <person name="Lipzen A."/>
            <person name="Lundell T."/>
            <person name="Morin E."/>
            <person name="Murat C."/>
            <person name="Riley R."/>
            <person name="Ohm R."/>
            <person name="Sun H."/>
            <person name="Tunlid A."/>
            <person name="Henrissat B."/>
            <person name="Grigoriev I.V."/>
            <person name="Hibbett D.S."/>
            <person name="Martin F."/>
        </authorList>
    </citation>
    <scope>NUCLEOTIDE SEQUENCE [LARGE SCALE GENOMIC DNA]</scope>
    <source>
        <strain evidence="2">Marx 270</strain>
    </source>
</reference>
<dbReference type="HOGENOM" id="CLU_3033330_0_0_1"/>
<evidence type="ECO:0000313" key="2">
    <source>
        <dbReference type="Proteomes" id="UP000054217"/>
    </source>
</evidence>
<reference evidence="1 2" key="1">
    <citation type="submission" date="2014-04" db="EMBL/GenBank/DDBJ databases">
        <authorList>
            <consortium name="DOE Joint Genome Institute"/>
            <person name="Kuo A."/>
            <person name="Kohler A."/>
            <person name="Costa M.D."/>
            <person name="Nagy L.G."/>
            <person name="Floudas D."/>
            <person name="Copeland A."/>
            <person name="Barry K.W."/>
            <person name="Cichocki N."/>
            <person name="Veneault-Fourrey C."/>
            <person name="LaButti K."/>
            <person name="Lindquist E.A."/>
            <person name="Lipzen A."/>
            <person name="Lundell T."/>
            <person name="Morin E."/>
            <person name="Murat C."/>
            <person name="Sun H."/>
            <person name="Tunlid A."/>
            <person name="Henrissat B."/>
            <person name="Grigoriev I.V."/>
            <person name="Hibbett D.S."/>
            <person name="Martin F."/>
            <person name="Nordberg H.P."/>
            <person name="Cantor M.N."/>
            <person name="Hua S.X."/>
        </authorList>
    </citation>
    <scope>NUCLEOTIDE SEQUENCE [LARGE SCALE GENOMIC DNA]</scope>
    <source>
        <strain evidence="1 2">Marx 270</strain>
    </source>
</reference>
<dbReference type="EMBL" id="KN831953">
    <property type="protein sequence ID" value="KIO09807.1"/>
    <property type="molecule type" value="Genomic_DNA"/>
</dbReference>
<evidence type="ECO:0000313" key="1">
    <source>
        <dbReference type="EMBL" id="KIO09807.1"/>
    </source>
</evidence>
<gene>
    <name evidence="1" type="ORF">M404DRAFT_995806</name>
</gene>
<organism evidence="1 2">
    <name type="scientific">Pisolithus tinctorius Marx 270</name>
    <dbReference type="NCBI Taxonomy" id="870435"/>
    <lineage>
        <taxon>Eukaryota</taxon>
        <taxon>Fungi</taxon>
        <taxon>Dikarya</taxon>
        <taxon>Basidiomycota</taxon>
        <taxon>Agaricomycotina</taxon>
        <taxon>Agaricomycetes</taxon>
        <taxon>Agaricomycetidae</taxon>
        <taxon>Boletales</taxon>
        <taxon>Sclerodermatineae</taxon>
        <taxon>Pisolithaceae</taxon>
        <taxon>Pisolithus</taxon>
    </lineage>
</organism>
<dbReference type="InParanoid" id="A0A0C3KJQ3"/>
<dbReference type="Proteomes" id="UP000054217">
    <property type="component" value="Unassembled WGS sequence"/>
</dbReference>
<name>A0A0C3KJQ3_PISTI</name>
<accession>A0A0C3KJQ3</accession>
<keyword evidence="2" id="KW-1185">Reference proteome</keyword>
<sequence>MTHLQTRADACVLPLPPLNFRSNSLFLALFASFIRPKYDSVKCVGGAWEALGLAK</sequence>
<dbReference type="AlphaFoldDB" id="A0A0C3KJQ3"/>
<proteinExistence type="predicted"/>
<protein>
    <submittedName>
        <fullName evidence="1">Uncharacterized protein</fullName>
    </submittedName>
</protein>